<keyword evidence="1" id="KW-0812">Transmembrane</keyword>
<comment type="caution">
    <text evidence="3">The sequence shown here is derived from an EMBL/GenBank/DDBJ whole genome shotgun (WGS) entry which is preliminary data.</text>
</comment>
<accession>A0A2T2WP10</accession>
<keyword evidence="1" id="KW-0472">Membrane</keyword>
<dbReference type="Proteomes" id="UP000241848">
    <property type="component" value="Unassembled WGS sequence"/>
</dbReference>
<evidence type="ECO:0000259" key="2">
    <source>
        <dbReference type="Pfam" id="PF11127"/>
    </source>
</evidence>
<feature type="transmembrane region" description="Helical" evidence="1">
    <location>
        <begin position="12"/>
        <end position="35"/>
    </location>
</feature>
<name>A0A2T2WP10_9FIRM</name>
<dbReference type="InterPro" id="IPR021309">
    <property type="entry name" value="YgaP-like_TM"/>
</dbReference>
<evidence type="ECO:0000256" key="1">
    <source>
        <dbReference type="SAM" id="Phobius"/>
    </source>
</evidence>
<organism evidence="3 4">
    <name type="scientific">Sulfobacillus acidophilus</name>
    <dbReference type="NCBI Taxonomy" id="53633"/>
    <lineage>
        <taxon>Bacteria</taxon>
        <taxon>Bacillati</taxon>
        <taxon>Bacillota</taxon>
        <taxon>Clostridia</taxon>
        <taxon>Eubacteriales</taxon>
        <taxon>Clostridiales Family XVII. Incertae Sedis</taxon>
        <taxon>Sulfobacillus</taxon>
    </lineage>
</organism>
<proteinExistence type="predicted"/>
<reference evidence="3 4" key="1">
    <citation type="journal article" date="2014" name="BMC Genomics">
        <title>Comparison of environmental and isolate Sulfobacillus genomes reveals diverse carbon, sulfur, nitrogen, and hydrogen metabolisms.</title>
        <authorList>
            <person name="Justice N.B."/>
            <person name="Norman A."/>
            <person name="Brown C.T."/>
            <person name="Singh A."/>
            <person name="Thomas B.C."/>
            <person name="Banfield J.F."/>
        </authorList>
    </citation>
    <scope>NUCLEOTIDE SEQUENCE [LARGE SCALE GENOMIC DNA]</scope>
    <source>
        <strain evidence="3">AMDSBA3</strain>
    </source>
</reference>
<evidence type="ECO:0000313" key="3">
    <source>
        <dbReference type="EMBL" id="PSR23943.1"/>
    </source>
</evidence>
<sequence>MGLFSGVTAGWLWDVIGVIALATGIAGYCPLYTVFHVSTVKHVRS</sequence>
<evidence type="ECO:0000313" key="4">
    <source>
        <dbReference type="Proteomes" id="UP000241848"/>
    </source>
</evidence>
<gene>
    <name evidence="3" type="ORF">C7B45_01270</name>
</gene>
<dbReference type="AlphaFoldDB" id="A0A2T2WP10"/>
<protein>
    <recommendedName>
        <fullName evidence="2">Inner membrane protein YgaP-like transmembrane domain-containing protein</fullName>
    </recommendedName>
</protein>
<dbReference type="Pfam" id="PF11127">
    <property type="entry name" value="YgaP-like_TM"/>
    <property type="match status" value="1"/>
</dbReference>
<dbReference type="EMBL" id="PXYV01000002">
    <property type="protein sequence ID" value="PSR23943.1"/>
    <property type="molecule type" value="Genomic_DNA"/>
</dbReference>
<feature type="domain" description="Inner membrane protein YgaP-like transmembrane" evidence="2">
    <location>
        <begin position="7"/>
        <end position="41"/>
    </location>
</feature>
<keyword evidence="1" id="KW-1133">Transmembrane helix</keyword>